<name>A0A832R9V0_9BACT</name>
<dbReference type="GO" id="GO:0009303">
    <property type="term" value="P:rRNA transcription"/>
    <property type="evidence" value="ECO:0007669"/>
    <property type="project" value="TreeGrafter"/>
</dbReference>
<dbReference type="SMART" id="SM01058">
    <property type="entry name" value="CarD_TRCF"/>
    <property type="match status" value="1"/>
</dbReference>
<dbReference type="AlphaFoldDB" id="A0A832R9V0"/>
<gene>
    <name evidence="2" type="ORF">GX533_01525</name>
</gene>
<feature type="domain" description="CarD-like/TRCF RNAP-interacting" evidence="1">
    <location>
        <begin position="2"/>
        <end position="114"/>
    </location>
</feature>
<dbReference type="Gene3D" id="2.40.10.170">
    <property type="match status" value="1"/>
</dbReference>
<organism evidence="2 3">
    <name type="scientific">Candidatus Dojkabacteria bacterium</name>
    <dbReference type="NCBI Taxonomy" id="2099670"/>
    <lineage>
        <taxon>Bacteria</taxon>
        <taxon>Candidatus Dojkabacteria</taxon>
    </lineage>
</organism>
<accession>A0A832R9V0</accession>
<proteinExistence type="predicted"/>
<dbReference type="InterPro" id="IPR052531">
    <property type="entry name" value="CarD-like_regulator"/>
</dbReference>
<dbReference type="InterPro" id="IPR003711">
    <property type="entry name" value="CarD-like/TRCF_RID"/>
</dbReference>
<dbReference type="InterPro" id="IPR036101">
    <property type="entry name" value="CarD-like/TRCF_RID_sf"/>
</dbReference>
<protein>
    <recommendedName>
        <fullName evidence="1">CarD-like/TRCF RNAP-interacting domain-containing protein</fullName>
    </recommendedName>
</protein>
<dbReference type="PANTHER" id="PTHR38447">
    <property type="entry name" value="TRANSCRIPTION FACTOR YDEB-RELATED"/>
    <property type="match status" value="1"/>
</dbReference>
<evidence type="ECO:0000259" key="1">
    <source>
        <dbReference type="SMART" id="SM01058"/>
    </source>
</evidence>
<evidence type="ECO:0000313" key="3">
    <source>
        <dbReference type="Proteomes" id="UP000576550"/>
    </source>
</evidence>
<reference evidence="2 3" key="1">
    <citation type="journal article" date="2020" name="Biotechnol. Biofuels">
        <title>New insights from the biogas microbiome by comprehensive genome-resolved metagenomics of nearly 1600 species originating from multiple anaerobic digesters.</title>
        <authorList>
            <person name="Campanaro S."/>
            <person name="Treu L."/>
            <person name="Rodriguez-R L.M."/>
            <person name="Kovalovszki A."/>
            <person name="Ziels R.M."/>
            <person name="Maus I."/>
            <person name="Zhu X."/>
            <person name="Kougias P.G."/>
            <person name="Basile A."/>
            <person name="Luo G."/>
            <person name="Schluter A."/>
            <person name="Konstantinidis K.T."/>
            <person name="Angelidaki I."/>
        </authorList>
    </citation>
    <scope>NUCLEOTIDE SEQUENCE [LARGE SCALE GENOMIC DNA]</scope>
    <source>
        <strain evidence="2">AS05jafATM_89</strain>
    </source>
</reference>
<dbReference type="Proteomes" id="UP000576550">
    <property type="component" value="Unassembled WGS sequence"/>
</dbReference>
<sequence length="174" mass="19737">MNLKVGSKVFYPLHGAGWIRNEKEIEFGGEKKKYFEFELITSLLSISTPVENIEKLGIRPVLPAKEIKEKIKVLKKTPTVDPKVKDFNMMLSTFKELEESANIEDTIKILQFCNFVKKHREKEGRLIPISIEKQLESAIKNIVGELAVASGTTLEKATQEFTKITGIETEVVKD</sequence>
<dbReference type="EMBL" id="DUTP01000003">
    <property type="protein sequence ID" value="HHX99347.1"/>
    <property type="molecule type" value="Genomic_DNA"/>
</dbReference>
<dbReference type="SUPFAM" id="SSF141259">
    <property type="entry name" value="CarD-like"/>
    <property type="match status" value="1"/>
</dbReference>
<dbReference type="Pfam" id="PF02559">
    <property type="entry name" value="CarD_TRCF_RID"/>
    <property type="match status" value="1"/>
</dbReference>
<dbReference type="PANTHER" id="PTHR38447:SF1">
    <property type="entry name" value="RNA POLYMERASE-BINDING TRANSCRIPTION FACTOR CARD"/>
    <property type="match status" value="1"/>
</dbReference>
<comment type="caution">
    <text evidence="2">The sequence shown here is derived from an EMBL/GenBank/DDBJ whole genome shotgun (WGS) entry which is preliminary data.</text>
</comment>
<evidence type="ECO:0000313" key="2">
    <source>
        <dbReference type="EMBL" id="HHX99347.1"/>
    </source>
</evidence>